<keyword evidence="1" id="KW-0472">Membrane</keyword>
<dbReference type="Proteomes" id="UP000239549">
    <property type="component" value="Unassembled WGS sequence"/>
</dbReference>
<dbReference type="AlphaFoldDB" id="A0A2L2XBM3"/>
<name>A0A2L2XBM3_9FIRM</name>
<reference evidence="3" key="1">
    <citation type="submission" date="2018-02" db="EMBL/GenBank/DDBJ databases">
        <title>Genome sequence of Desulfocucumis palustris strain NAW-5.</title>
        <authorList>
            <person name="Watanabe M."/>
            <person name="Kojima H."/>
            <person name="Fukui M."/>
        </authorList>
    </citation>
    <scope>NUCLEOTIDE SEQUENCE [LARGE SCALE GENOMIC DNA]</scope>
    <source>
        <strain evidence="3">NAW-5</strain>
    </source>
</reference>
<keyword evidence="3" id="KW-1185">Reference proteome</keyword>
<keyword evidence="1" id="KW-0812">Transmembrane</keyword>
<accession>A0A2L2XBM3</accession>
<evidence type="ECO:0000256" key="1">
    <source>
        <dbReference type="SAM" id="Phobius"/>
    </source>
</evidence>
<organism evidence="2 3">
    <name type="scientific">Desulfocucumis palustris</name>
    <dbReference type="NCBI Taxonomy" id="1898651"/>
    <lineage>
        <taxon>Bacteria</taxon>
        <taxon>Bacillati</taxon>
        <taxon>Bacillota</taxon>
        <taxon>Clostridia</taxon>
        <taxon>Eubacteriales</taxon>
        <taxon>Desulfocucumaceae</taxon>
        <taxon>Desulfocucumis</taxon>
    </lineage>
</organism>
<protein>
    <submittedName>
        <fullName evidence="2">Uncharacterized protein</fullName>
    </submittedName>
</protein>
<feature type="transmembrane region" description="Helical" evidence="1">
    <location>
        <begin position="12"/>
        <end position="33"/>
    </location>
</feature>
<gene>
    <name evidence="2" type="ORF">DCCM_2724</name>
</gene>
<proteinExistence type="predicted"/>
<evidence type="ECO:0000313" key="3">
    <source>
        <dbReference type="Proteomes" id="UP000239549"/>
    </source>
</evidence>
<sequence>MAVNDTSLAWMRVVGIFLNALLIPAFFAVQLIVPDAEKFFINVPMGKAVVAVAFLSYPVGIMLDHRLHDVKY</sequence>
<keyword evidence="1" id="KW-1133">Transmembrane helix</keyword>
<dbReference type="EMBL" id="BFAV01000111">
    <property type="protein sequence ID" value="GBF33618.1"/>
    <property type="molecule type" value="Genomic_DNA"/>
</dbReference>
<evidence type="ECO:0000313" key="2">
    <source>
        <dbReference type="EMBL" id="GBF33618.1"/>
    </source>
</evidence>
<comment type="caution">
    <text evidence="2">The sequence shown here is derived from an EMBL/GenBank/DDBJ whole genome shotgun (WGS) entry which is preliminary data.</text>
</comment>
<feature type="transmembrane region" description="Helical" evidence="1">
    <location>
        <begin position="39"/>
        <end position="63"/>
    </location>
</feature>